<dbReference type="PROSITE" id="PS51444">
    <property type="entry name" value="FH2"/>
    <property type="match status" value="1"/>
</dbReference>
<feature type="compositionally biased region" description="Low complexity" evidence="3">
    <location>
        <begin position="1127"/>
        <end position="1149"/>
    </location>
</feature>
<feature type="compositionally biased region" description="Pro residues" evidence="3">
    <location>
        <begin position="521"/>
        <end position="534"/>
    </location>
</feature>
<feature type="compositionally biased region" description="Pro residues" evidence="3">
    <location>
        <begin position="492"/>
        <end position="505"/>
    </location>
</feature>
<dbReference type="InterPro" id="IPR042201">
    <property type="entry name" value="FH2_Formin_sf"/>
</dbReference>
<evidence type="ECO:0000256" key="3">
    <source>
        <dbReference type="SAM" id="MobiDB-lite"/>
    </source>
</evidence>
<feature type="compositionally biased region" description="Pro residues" evidence="3">
    <location>
        <begin position="583"/>
        <end position="614"/>
    </location>
</feature>
<feature type="compositionally biased region" description="Basic and acidic residues" evidence="3">
    <location>
        <begin position="1631"/>
        <end position="1642"/>
    </location>
</feature>
<keyword evidence="6" id="KW-1185">Reference proteome</keyword>
<dbReference type="SMART" id="SM00498">
    <property type="entry name" value="FH2"/>
    <property type="match status" value="1"/>
</dbReference>
<organism evidence="5 6">
    <name type="scientific">Volvox reticuliferus</name>
    <dbReference type="NCBI Taxonomy" id="1737510"/>
    <lineage>
        <taxon>Eukaryota</taxon>
        <taxon>Viridiplantae</taxon>
        <taxon>Chlorophyta</taxon>
        <taxon>core chlorophytes</taxon>
        <taxon>Chlorophyceae</taxon>
        <taxon>CS clade</taxon>
        <taxon>Chlamydomonadales</taxon>
        <taxon>Volvocaceae</taxon>
        <taxon>Volvox</taxon>
    </lineage>
</organism>
<feature type="compositionally biased region" description="Pro residues" evidence="3">
    <location>
        <begin position="550"/>
        <end position="562"/>
    </location>
</feature>
<feature type="compositionally biased region" description="Low complexity" evidence="3">
    <location>
        <begin position="1186"/>
        <end position="1208"/>
    </location>
</feature>
<proteinExistence type="inferred from homology"/>
<dbReference type="Pfam" id="PF02181">
    <property type="entry name" value="FH2"/>
    <property type="match status" value="1"/>
</dbReference>
<dbReference type="InterPro" id="IPR051144">
    <property type="entry name" value="Formin_homology_domain"/>
</dbReference>
<evidence type="ECO:0000313" key="6">
    <source>
        <dbReference type="Proteomes" id="UP000747110"/>
    </source>
</evidence>
<feature type="region of interest" description="Disordered" evidence="3">
    <location>
        <begin position="1596"/>
        <end position="1642"/>
    </location>
</feature>
<evidence type="ECO:0000256" key="2">
    <source>
        <dbReference type="RuleBase" id="RU361260"/>
    </source>
</evidence>
<dbReference type="Gene3D" id="1.20.58.2220">
    <property type="entry name" value="Formin, FH2 domain"/>
    <property type="match status" value="1"/>
</dbReference>
<dbReference type="Proteomes" id="UP000747110">
    <property type="component" value="Unassembled WGS sequence"/>
</dbReference>
<feature type="region of interest" description="Disordered" evidence="3">
    <location>
        <begin position="275"/>
        <end position="298"/>
    </location>
</feature>
<sequence>MALLASMSAVAPGYPNMAGEDAGSGVPNKLIARFTEQVNKWVEEASNLYKRVNSLRSDENDGPAPEPPPSPNASDAKPTTTGVIQDLTSCNGVHAENKVLANLGNIPGGLADATAEALRLEIAARKEAAEYRIKANNSALAAIEAFTSNDNDAFTKFTANAALLHSAANEMKKRYTANLQPLDTGQPCKADKGSTEVEPTGTAAVTVCSSAEDHGVYVSGGPTQEASVQMSEEMQPEVVCAKLQAALEACLRGEYATAAKLASDSATWLLSAAERVEPRNTPTEPRFTSSSQQVKEQGPCELGKALETALRCSVGPHSPAQVAGLANAGTGKISPPAAPPPPPAQVAGFADAGTRKISSPPAPPPPPALVGGLASAGTGKISSPPAPPPPGPPPPPAQVAGLVNAGTGKISSPPAPPAQVAGFADAGTRTTSSPPAPPPPGPPPPPALVGGLANAGTGKISSPPAPPPPGPPPPPALVGGLANAGTGKISSPPAPPPPGPPPPPAQVAGLANAGTGKISSPPAPPPPGPPPPPALVGGLANAGTGKMSSPPAPPPPGPPPSPAIRLGSPLAMKASPPQQQQGSPPPPPPVPPPPPPRGPPPPPPPQRGSPPPPSSGGRSPKQSAVELHLGLPAIATRAADFIGASKDGVADDSGDCETPQATIAAPTVELAPPVVAMERKYIRWDMVKPPRADVCMPTVWDGALMQGITPNVLSTGAAKLALFARQPQPVSKPTRTAEAKTKPSLLSNTTAQNILIQFKAVTRPAQFRVALEQMDHSVLSATVVTQCLGGYPKEEDMANVREWCMTNDPRGLDEAEQFVRVLDQVPHAKLRLEVLHVRHHFDEDLARKTQLASAIKSACDGLLGSFAWRKLLKELLAFGNELNKHRAQQEPAVGFKASSLCKIADMKTFDGSWSMLEIVVESMLIDGPHGPRHVNELILLEGKFVAAGAVDVKVLLHDAAEMQKSINVVKKFLDCLRQDEAQTDGARLAADLTREWTELLNRWSGDYRTLSDNVRAAMASLREAGAMHGDVWPRPRELAAAASADPSIAAFARPEIREWPVRHGSQFIDNVKCFLGNLKQAATSIRGELNRWHQFCNEVAKLVLEDIDQRRTHEAEAITTPSASASYRQTGRFTRTYGGGFRATSPSPSRSHRSPSPSPSTMAYTGCGGTGGESDEPEVTSPAPPTTGKKAAKAVTAKAISAKSASTKELGRETADAGGGPAETQTAAELVVEGDSGERRGNDPGVDGKVLSGGRRKTNESIGSTTLCDGSGSNRATMQPTLTRQGSIEAGYTAAAAAAVLGAVVVESGMDPLAGEPSFVEMVEMVEGEEDNTCTESGRLRQHGSVGSTNGWDGFSANENKNKPPALESETSESSEPGSPVATTCGSVSSAISAFEREKSIGRSVEPLSRTQSDGGNTVAVAVTGCLPAVVSGGADAGQDSPAHSGEVVHDKSASSTVLHAGAQAMDTQRRAEGKYDDGEEEEDGGEGDEGDEDDQVVVPLPPVLVLDLDTFFRLPVPLQRKAAGRLRRSMLMGSPAGGRGEVDVRTHFPREEENTGGARVTCAAGSVNGRVEGDVAMLLGQQRIKAIFPAVGRGGLSGDESDHSRHRSSLSVAAGSVTRYPRRHPQPSPARREYERQLQEEQQRQQQQRCCVLLTSKRSLPQVLQRIADFQLPPASILVTSAGAMLWRRCQRRNLPALHVAPSLPSITITLDGDDGGLTGDSDGGEEDVYDTCAFAGGDGNGSPGAIASSSSEPLLISRCMSWTMPSRMEGCNAPLPPRPSLPPGAVQGGGDETCGGSGLTGLCPHIAIMRPPPLALPPPLPPPPPMSTGRSRWFGRVEGHSSSCGGRSPVDIFAARCSDHGGQFGSCGENGLSEGDGNMPWQWEQDERWHSHLQRPSRIVGGAEGCRAPEFNDEVRAAIEFASQHLPAGALGPQDAATFHLGQQVRRSQLEAFRNHVTTELRKLPVKVHMEVEDAEDVMGRAAPHRLNIPGGLPPGRQHLQREQERDSDPWVKVHFVPRHAAVPLAVRYALHHILGCMDYDQREGPPTVNTDEELRRLLQL</sequence>
<evidence type="ECO:0000313" key="5">
    <source>
        <dbReference type="EMBL" id="GIL92144.1"/>
    </source>
</evidence>
<dbReference type="PANTHER" id="PTHR45733">
    <property type="entry name" value="FORMIN-J"/>
    <property type="match status" value="1"/>
</dbReference>
<feature type="region of interest" description="Disordered" evidence="3">
    <location>
        <begin position="1329"/>
        <end position="1385"/>
    </location>
</feature>
<name>A0A8J4D215_9CHLO</name>
<feature type="region of interest" description="Disordered" evidence="3">
    <location>
        <begin position="1114"/>
        <end position="1276"/>
    </location>
</feature>
<protein>
    <recommendedName>
        <fullName evidence="2">Formin-like protein</fullName>
    </recommendedName>
</protein>
<feature type="region of interest" description="Disordered" evidence="3">
    <location>
        <begin position="326"/>
        <end position="623"/>
    </location>
</feature>
<dbReference type="InterPro" id="IPR015425">
    <property type="entry name" value="FH2_Formin"/>
</dbReference>
<feature type="region of interest" description="Disordered" evidence="3">
    <location>
        <begin position="1989"/>
        <end position="2008"/>
    </location>
</feature>
<dbReference type="SUPFAM" id="SSF101447">
    <property type="entry name" value="Formin homology 2 domain (FH2 domain)"/>
    <property type="match status" value="1"/>
</dbReference>
<reference evidence="5" key="1">
    <citation type="journal article" date="2021" name="Proc. Natl. Acad. Sci. U.S.A.">
        <title>Three genomes in the algal genus Volvox reveal the fate of a haploid sex-determining region after a transition to homothallism.</title>
        <authorList>
            <person name="Yamamoto K."/>
            <person name="Hamaji T."/>
            <person name="Kawai-Toyooka H."/>
            <person name="Matsuzaki R."/>
            <person name="Takahashi F."/>
            <person name="Nishimura Y."/>
            <person name="Kawachi M."/>
            <person name="Noguchi H."/>
            <person name="Minakuchi Y."/>
            <person name="Umen J.G."/>
            <person name="Toyoda A."/>
            <person name="Nozaki H."/>
        </authorList>
    </citation>
    <scope>NUCLEOTIDE SEQUENCE</scope>
    <source>
        <strain evidence="5">NIES-3786</strain>
    </source>
</reference>
<dbReference type="OrthoDB" id="1668162at2759"/>
<dbReference type="EMBL" id="BNCP01000073">
    <property type="protein sequence ID" value="GIL92144.1"/>
    <property type="molecule type" value="Genomic_DNA"/>
</dbReference>
<evidence type="ECO:0000259" key="4">
    <source>
        <dbReference type="PROSITE" id="PS51444"/>
    </source>
</evidence>
<feature type="region of interest" description="Disordered" evidence="3">
    <location>
        <begin position="55"/>
        <end position="80"/>
    </location>
</feature>
<comment type="caution">
    <text evidence="5">The sequence shown here is derived from an EMBL/GenBank/DDBJ whole genome shotgun (WGS) entry which is preliminary data.</text>
</comment>
<feature type="compositionally biased region" description="Acidic residues" evidence="3">
    <location>
        <begin position="1478"/>
        <end position="1496"/>
    </location>
</feature>
<feature type="compositionally biased region" description="Polar residues" evidence="3">
    <location>
        <begin position="280"/>
        <end position="295"/>
    </location>
</feature>
<feature type="compositionally biased region" description="Polar residues" evidence="3">
    <location>
        <begin position="1260"/>
        <end position="1276"/>
    </location>
</feature>
<feature type="compositionally biased region" description="Pro residues" evidence="3">
    <location>
        <begin position="384"/>
        <end position="397"/>
    </location>
</feature>
<feature type="domain" description="FH2" evidence="4">
    <location>
        <begin position="669"/>
        <end position="1106"/>
    </location>
</feature>
<evidence type="ECO:0000256" key="1">
    <source>
        <dbReference type="ARBA" id="ARBA00006468"/>
    </source>
</evidence>
<comment type="similarity">
    <text evidence="1">Belongs to the formin-like family. Class-II subfamily.</text>
</comment>
<feature type="compositionally biased region" description="Pro residues" evidence="3">
    <location>
        <begin position="434"/>
        <end position="447"/>
    </location>
</feature>
<accession>A0A8J4D215</accession>
<feature type="compositionally biased region" description="Low complexity" evidence="3">
    <location>
        <begin position="1364"/>
        <end position="1380"/>
    </location>
</feature>
<feature type="compositionally biased region" description="Pro residues" evidence="3">
    <location>
        <begin position="463"/>
        <end position="476"/>
    </location>
</feature>
<gene>
    <name evidence="5" type="ORF">Vretifemale_19706</name>
</gene>
<feature type="compositionally biased region" description="Basic and acidic residues" evidence="3">
    <location>
        <begin position="1468"/>
        <end position="1477"/>
    </location>
</feature>
<feature type="region of interest" description="Disordered" evidence="3">
    <location>
        <begin position="1434"/>
        <end position="1496"/>
    </location>
</feature>